<feature type="region of interest" description="Disordered" evidence="1">
    <location>
        <begin position="536"/>
        <end position="564"/>
    </location>
</feature>
<dbReference type="InterPro" id="IPR022227">
    <property type="entry name" value="DUF3754"/>
</dbReference>
<evidence type="ECO:0000313" key="3">
    <source>
        <dbReference type="Proteomes" id="UP001497522"/>
    </source>
</evidence>
<feature type="region of interest" description="Disordered" evidence="1">
    <location>
        <begin position="368"/>
        <end position="387"/>
    </location>
</feature>
<protein>
    <submittedName>
        <fullName evidence="2">Uncharacterized protein</fullName>
    </submittedName>
</protein>
<evidence type="ECO:0000313" key="2">
    <source>
        <dbReference type="EMBL" id="CAK9877543.1"/>
    </source>
</evidence>
<dbReference type="EMBL" id="OZ023707">
    <property type="protein sequence ID" value="CAK9877543.1"/>
    <property type="molecule type" value="Genomic_DNA"/>
</dbReference>
<accession>A0ABP1BNE6</accession>
<dbReference type="Proteomes" id="UP001497522">
    <property type="component" value="Chromosome 6"/>
</dbReference>
<organism evidence="2 3">
    <name type="scientific">Sphagnum jensenii</name>
    <dbReference type="NCBI Taxonomy" id="128206"/>
    <lineage>
        <taxon>Eukaryota</taxon>
        <taxon>Viridiplantae</taxon>
        <taxon>Streptophyta</taxon>
        <taxon>Embryophyta</taxon>
        <taxon>Bryophyta</taxon>
        <taxon>Sphagnophytina</taxon>
        <taxon>Sphagnopsida</taxon>
        <taxon>Sphagnales</taxon>
        <taxon>Sphagnaceae</taxon>
        <taxon>Sphagnum</taxon>
    </lineage>
</organism>
<sequence length="921" mass="102601">MTLCSSFPSSSCSALFSGGRLYRSKEEFFLLRGEEFRRNQFDGRLRENKKCGDFSSVLLSQQQQQSCCFERDFRVRVVLFPFASLSTSVSVDYYCGGSFAGLNCNNDNNKGRTRTRDLGFGVKCRVGSAVRDLETEDSAREDGIGSRIRQEDEDEENIQRISSSSGVQLASGRRSEVAGETDGDFVLGSTNGAAQIGAYFYGDGDDSEAAAGGGGGGGILSDAMSRLVQEEEKIKIHQKDVKNDVEDDESATSITRIPVPRQKYIAVSKVELVSTLLSSCPSSKEASALLEIFSCLESVLHAEHKGLLEELRMDYRLAQSSLEDEMSSSSSSTSKAASSENNHTMKAAGKQQLQNWWKRFARKIRVAKPQASGEELQTSTPGRQDNAVATENGNALADYSSEHVMDETAAERFQRHFMRILRRAKFEGLSVGDLKLTAALNSDYLLTLPIDVDWKSAASADALLFRRGYSTERQEGYLFGAKLDYLQSVFLLKLFNGLTGPLFRAGRWCIKKWESLEEDEEGRALTERIERWLEEPLHPGANQSAKPAQASSDDEHSNSDGDEEGLEIWKAARQAVPRYQAVLSSAGARGLLLRRVLERMGLLSAESPTLSKPPDAENPALEPHMRPKMLTRVSMRDIWRPASKVACGNNIWRQLQASFSIFFSQSTLQEPAFQELVLLYGTAGNETDENGLPRLQLHTYTKIPLPDLKVVFPSKKLSFRVLDTVRLDLATLAGLVAFLVSHRFDDLLSSPSAFALDVIASISLIVYVTRVALGYKQTYDRYQLLVNRTLYEKTLASGFGVVHFLMDASEEQQFKGAILVYSLLFIEGKSQSMSIQDIAKVCERYLYKHFREQVEMPMHEIVQMLLKLGLVVQDKGMSSNLGTQEREEDIRISLVPDGQALGALKEQWLTLMSKQSIWNVR</sequence>
<feature type="region of interest" description="Disordered" evidence="1">
    <location>
        <begin position="150"/>
        <end position="174"/>
    </location>
</feature>
<evidence type="ECO:0000256" key="1">
    <source>
        <dbReference type="SAM" id="MobiDB-lite"/>
    </source>
</evidence>
<reference evidence="2" key="1">
    <citation type="submission" date="2024-03" db="EMBL/GenBank/DDBJ databases">
        <authorList>
            <consortium name="ELIXIR-Norway"/>
            <consortium name="Elixir Norway"/>
        </authorList>
    </citation>
    <scope>NUCLEOTIDE SEQUENCE</scope>
</reference>
<feature type="compositionally biased region" description="Low complexity" evidence="1">
    <location>
        <begin position="327"/>
        <end position="340"/>
    </location>
</feature>
<dbReference type="PANTHER" id="PTHR33645:SF2">
    <property type="entry name" value="FAMILY PROTEIN, PUTATIVE (DUF3754)-RELATED"/>
    <property type="match status" value="1"/>
</dbReference>
<keyword evidence="3" id="KW-1185">Reference proteome</keyword>
<name>A0ABP1BNE6_9BRYO</name>
<feature type="compositionally biased region" description="Polar residues" evidence="1">
    <location>
        <begin position="541"/>
        <end position="551"/>
    </location>
</feature>
<dbReference type="PANTHER" id="PTHR33645">
    <property type="entry name" value="AMINOPEPTIDASE (DUF3754)"/>
    <property type="match status" value="1"/>
</dbReference>
<proteinExistence type="predicted"/>
<gene>
    <name evidence="2" type="ORF">CSSPJE1EN2_LOCUS19368</name>
</gene>
<feature type="compositionally biased region" description="Polar residues" evidence="1">
    <location>
        <begin position="159"/>
        <end position="168"/>
    </location>
</feature>
<dbReference type="Pfam" id="PF12576">
    <property type="entry name" value="DUF3754"/>
    <property type="match status" value="1"/>
</dbReference>
<feature type="region of interest" description="Disordered" evidence="1">
    <location>
        <begin position="323"/>
        <end position="348"/>
    </location>
</feature>
<feature type="compositionally biased region" description="Polar residues" evidence="1">
    <location>
        <begin position="375"/>
        <end position="387"/>
    </location>
</feature>